<evidence type="ECO:0000256" key="13">
    <source>
        <dbReference type="SAM" id="MobiDB-lite"/>
    </source>
</evidence>
<sequence>MAAARHPERGRRQEVLHKVECEDVHGQDLLKRNGITRSHLRSDEAKDSCKPNKIRKECLCKLNGSLRNGTFVKPSNNTLESSDHFESFQSKLPRRKRRLSRPDKSDINRACMTEEAELQHHLSGGKDLFADKEVKSVTDSGEMCLTGRKCINPVSPGRCWTIDGGLCNSPESSRSCTPLSVSGVASPGAKDTPTTDSPVPDVKQVCRWINCSCEVESISLMDHINHCHVDSQKGDKFVCLWIGCKVYDIKSSSKSWLKRHILCHSGDKPFRCIVDGCKMSFTSQKGLERHVNSHFNILQSTQQKPCKSREDTPTKLWKRRRVKKNRPCGIKPVDFIDTGIMEKLQQELTCIMERTNIDLNNSSNSVTFHSTILAKRTEKSGKVKVLLHWKPENIIPDSWVLESEASQMLTCNIPLSKLPQQTAVNLHSSFYRRHRYRKHHRK</sequence>
<dbReference type="PANTHER" id="PTHR46541">
    <property type="entry name" value="ZINC FINGER PROTEIN AEBP2"/>
    <property type="match status" value="1"/>
</dbReference>
<dbReference type="SMART" id="SM00355">
    <property type="entry name" value="ZnF_C2H2"/>
    <property type="match status" value="3"/>
</dbReference>
<keyword evidence="10" id="KW-0539">Nucleus</keyword>
<name>A0AA88Y400_PINIB</name>
<comment type="caution">
    <text evidence="15">The sequence shown here is derived from an EMBL/GenBank/DDBJ whole genome shotgun (WGS) entry which is preliminary data.</text>
</comment>
<keyword evidence="5 12" id="KW-0863">Zinc-finger</keyword>
<evidence type="ECO:0000256" key="3">
    <source>
        <dbReference type="ARBA" id="ARBA00022723"/>
    </source>
</evidence>
<dbReference type="InterPro" id="IPR036236">
    <property type="entry name" value="Znf_C2H2_sf"/>
</dbReference>
<evidence type="ECO:0000313" key="15">
    <source>
        <dbReference type="EMBL" id="KAK3097643.1"/>
    </source>
</evidence>
<evidence type="ECO:0000256" key="8">
    <source>
        <dbReference type="ARBA" id="ARBA00023015"/>
    </source>
</evidence>
<feature type="domain" description="C2H2-type" evidence="14">
    <location>
        <begin position="270"/>
        <end position="294"/>
    </location>
</feature>
<dbReference type="AlphaFoldDB" id="A0AA88Y400"/>
<dbReference type="SUPFAM" id="SSF57667">
    <property type="entry name" value="beta-beta-alpha zinc fingers"/>
    <property type="match status" value="1"/>
</dbReference>
<dbReference type="InterPro" id="IPR059034">
    <property type="entry name" value="SH3_AEBP2_C"/>
</dbReference>
<evidence type="ECO:0000256" key="5">
    <source>
        <dbReference type="ARBA" id="ARBA00022771"/>
    </source>
</evidence>
<keyword evidence="9" id="KW-0804">Transcription</keyword>
<keyword evidence="6" id="KW-0862">Zinc</keyword>
<feature type="region of interest" description="Disordered" evidence="13">
    <location>
        <begin position="82"/>
        <end position="104"/>
    </location>
</feature>
<dbReference type="PROSITE" id="PS50157">
    <property type="entry name" value="ZINC_FINGER_C2H2_2"/>
    <property type="match status" value="1"/>
</dbReference>
<keyword evidence="4" id="KW-0677">Repeat</keyword>
<protein>
    <recommendedName>
        <fullName evidence="14">C2H2-type domain-containing protein</fullName>
    </recommendedName>
</protein>
<dbReference type="GO" id="GO:0035098">
    <property type="term" value="C:ESC/E(Z) complex"/>
    <property type="evidence" value="ECO:0007669"/>
    <property type="project" value="TreeGrafter"/>
</dbReference>
<accession>A0AA88Y400</accession>
<dbReference type="GO" id="GO:0008270">
    <property type="term" value="F:zinc ion binding"/>
    <property type="evidence" value="ECO:0007669"/>
    <property type="project" value="UniProtKB-KW"/>
</dbReference>
<evidence type="ECO:0000256" key="4">
    <source>
        <dbReference type="ARBA" id="ARBA00022737"/>
    </source>
</evidence>
<gene>
    <name evidence="15" type="ORF">FSP39_011688</name>
</gene>
<dbReference type="InterPro" id="IPR052130">
    <property type="entry name" value="AEBP2/jing_C2H2-ZnF"/>
</dbReference>
<dbReference type="EMBL" id="VSWD01000007">
    <property type="protein sequence ID" value="KAK3097643.1"/>
    <property type="molecule type" value="Genomic_DNA"/>
</dbReference>
<evidence type="ECO:0000256" key="2">
    <source>
        <dbReference type="ARBA" id="ARBA00022491"/>
    </source>
</evidence>
<comment type="subcellular location">
    <subcellularLocation>
        <location evidence="1">Nucleus</location>
    </subcellularLocation>
</comment>
<comment type="similarity">
    <text evidence="11">Belongs to the AEBP2/jing C2H2-type zinc-finger family.</text>
</comment>
<keyword evidence="16" id="KW-1185">Reference proteome</keyword>
<evidence type="ECO:0000256" key="10">
    <source>
        <dbReference type="ARBA" id="ARBA00023242"/>
    </source>
</evidence>
<dbReference type="PANTHER" id="PTHR46541:SF1">
    <property type="entry name" value="ZINC FINGER PROTEIN AEBP2"/>
    <property type="match status" value="1"/>
</dbReference>
<keyword evidence="3" id="KW-0479">Metal-binding</keyword>
<dbReference type="Pfam" id="PF26014">
    <property type="entry name" value="SH3_AEBP2_C"/>
    <property type="match status" value="1"/>
</dbReference>
<dbReference type="GO" id="GO:0006357">
    <property type="term" value="P:regulation of transcription by RNA polymerase II"/>
    <property type="evidence" value="ECO:0007669"/>
    <property type="project" value="TreeGrafter"/>
</dbReference>
<evidence type="ECO:0000256" key="12">
    <source>
        <dbReference type="PROSITE-ProRule" id="PRU00042"/>
    </source>
</evidence>
<evidence type="ECO:0000256" key="11">
    <source>
        <dbReference type="ARBA" id="ARBA00037930"/>
    </source>
</evidence>
<keyword evidence="8" id="KW-0805">Transcription regulation</keyword>
<dbReference type="Proteomes" id="UP001186944">
    <property type="component" value="Unassembled WGS sequence"/>
</dbReference>
<evidence type="ECO:0000256" key="6">
    <source>
        <dbReference type="ARBA" id="ARBA00022833"/>
    </source>
</evidence>
<reference evidence="15" key="1">
    <citation type="submission" date="2019-08" db="EMBL/GenBank/DDBJ databases">
        <title>The improved chromosome-level genome for the pearl oyster Pinctada fucata martensii using PacBio sequencing and Hi-C.</title>
        <authorList>
            <person name="Zheng Z."/>
        </authorList>
    </citation>
    <scope>NUCLEOTIDE SEQUENCE</scope>
    <source>
        <strain evidence="15">ZZ-2019</strain>
        <tissue evidence="15">Adductor muscle</tissue>
    </source>
</reference>
<evidence type="ECO:0000256" key="9">
    <source>
        <dbReference type="ARBA" id="ARBA00023163"/>
    </source>
</evidence>
<dbReference type="InterPro" id="IPR013087">
    <property type="entry name" value="Znf_C2H2_type"/>
</dbReference>
<dbReference type="Gene3D" id="3.30.160.60">
    <property type="entry name" value="Classic Zinc Finger"/>
    <property type="match status" value="2"/>
</dbReference>
<evidence type="ECO:0000256" key="1">
    <source>
        <dbReference type="ARBA" id="ARBA00004123"/>
    </source>
</evidence>
<organism evidence="15 16">
    <name type="scientific">Pinctada imbricata</name>
    <name type="common">Atlantic pearl-oyster</name>
    <name type="synonym">Pinctada martensii</name>
    <dbReference type="NCBI Taxonomy" id="66713"/>
    <lineage>
        <taxon>Eukaryota</taxon>
        <taxon>Metazoa</taxon>
        <taxon>Spiralia</taxon>
        <taxon>Lophotrochozoa</taxon>
        <taxon>Mollusca</taxon>
        <taxon>Bivalvia</taxon>
        <taxon>Autobranchia</taxon>
        <taxon>Pteriomorphia</taxon>
        <taxon>Pterioida</taxon>
        <taxon>Pterioidea</taxon>
        <taxon>Pteriidae</taxon>
        <taxon>Pinctada</taxon>
    </lineage>
</organism>
<evidence type="ECO:0000259" key="14">
    <source>
        <dbReference type="PROSITE" id="PS50157"/>
    </source>
</evidence>
<evidence type="ECO:0000313" key="16">
    <source>
        <dbReference type="Proteomes" id="UP001186944"/>
    </source>
</evidence>
<dbReference type="PROSITE" id="PS00028">
    <property type="entry name" value="ZINC_FINGER_C2H2_1"/>
    <property type="match status" value="1"/>
</dbReference>
<keyword evidence="7" id="KW-0156">Chromatin regulator</keyword>
<dbReference type="GO" id="GO:0006325">
    <property type="term" value="P:chromatin organization"/>
    <property type="evidence" value="ECO:0007669"/>
    <property type="project" value="UniProtKB-KW"/>
</dbReference>
<evidence type="ECO:0000256" key="7">
    <source>
        <dbReference type="ARBA" id="ARBA00022853"/>
    </source>
</evidence>
<proteinExistence type="inferred from homology"/>
<keyword evidence="2" id="KW-0678">Repressor</keyword>